<feature type="region of interest" description="Disordered" evidence="2">
    <location>
        <begin position="169"/>
        <end position="250"/>
    </location>
</feature>
<feature type="compositionally biased region" description="Pro residues" evidence="2">
    <location>
        <begin position="183"/>
        <end position="202"/>
    </location>
</feature>
<comment type="similarity">
    <text evidence="1">Belongs to the CAPAB/TerDEXZ family.</text>
</comment>
<gene>
    <name evidence="4" type="ORF">D0C37_26430</name>
</gene>
<feature type="compositionally biased region" description="Low complexity" evidence="2">
    <location>
        <begin position="222"/>
        <end position="236"/>
    </location>
</feature>
<dbReference type="CDD" id="cd06974">
    <property type="entry name" value="TerD_like"/>
    <property type="match status" value="1"/>
</dbReference>
<sequence length="623" mass="64268">MTAELVRGQNQALPWTRLEIGVQADRALALGAVLVGEAGHALGGAEGVALPGAPPLPGLAVPGPPAPAHRLAVDLGALPAAATRVDLFLALPDGPHAPVRFGALAAPRVLLLGPGGEEAAGFAVTGLAEETAVVAVELYRRNGAWKIRAVGQGYQGGVPALLTDRGIDPGTAHRLGAGAPGRPVAPAPAAPRPDPDPAPTPESPGSAAPSGGRVDYTHPGRRPAGPAGGHPYATPAPAAPAPPAAPAAPVPVAGDASGWSMEERLHNQVWGMFEDLARTVAAYRGAVEFAEDRRERELDAVLDDPRTRTGQGAADARAAASERYGTLVARAQEALDRDLAQLAAESQVVEPALPPALAGWESPVWHAYRPPDQPPLSVRLGDLGLPEAPELRIPMLVRLPLERGLWIDAGRLSDGEGESRPAGLRALAAGSAALHATRLLAVHPPGGLTVHLLDPAGSGAAAFAGLRSAGLLAPAPRAGAAGVAEVLERLTRRVDLVQMAVRGGARDALPPGLDTAEQLLVVHDFPHGFDDRAVTRLRYLADEGPAVGVHLLLVADRDDAAGYGPLLDPLWRGLLRITPLPDRHLADPWVQHLWTFTPPCVPTGSAVLETVVGATARARRPGR</sequence>
<dbReference type="InterPro" id="IPR003325">
    <property type="entry name" value="TerD"/>
</dbReference>
<dbReference type="Proteomes" id="UP000259636">
    <property type="component" value="Chromosome"/>
</dbReference>
<dbReference type="InterPro" id="IPR027417">
    <property type="entry name" value="P-loop_NTPase"/>
</dbReference>
<dbReference type="PANTHER" id="PTHR32097:SF4">
    <property type="entry name" value="GENERAL STRESS PROTEIN 16U"/>
    <property type="match status" value="1"/>
</dbReference>
<evidence type="ECO:0000256" key="2">
    <source>
        <dbReference type="SAM" id="MobiDB-lite"/>
    </source>
</evidence>
<dbReference type="PANTHER" id="PTHR32097">
    <property type="entry name" value="CAMP-BINDING PROTEIN 1-RELATED"/>
    <property type="match status" value="1"/>
</dbReference>
<feature type="domain" description="TerD" evidence="3">
    <location>
        <begin position="70"/>
        <end position="163"/>
    </location>
</feature>
<evidence type="ECO:0000313" key="5">
    <source>
        <dbReference type="Proteomes" id="UP000259636"/>
    </source>
</evidence>
<dbReference type="EMBL" id="CP031742">
    <property type="protein sequence ID" value="AXQ57783.1"/>
    <property type="molecule type" value="Genomic_DNA"/>
</dbReference>
<dbReference type="GeneID" id="300117668"/>
<name>A0A385DH32_9ACTN</name>
<dbReference type="Gene3D" id="3.40.50.300">
    <property type="entry name" value="P-loop containing nucleotide triphosphate hydrolases"/>
    <property type="match status" value="1"/>
</dbReference>
<dbReference type="RefSeq" id="WP_101278169.1">
    <property type="nucleotide sequence ID" value="NZ_CP031742.1"/>
</dbReference>
<dbReference type="InterPro" id="IPR051324">
    <property type="entry name" value="Stress/Tellurium_Resist"/>
</dbReference>
<dbReference type="KEGG" id="sky:D0C37_26430"/>
<protein>
    <submittedName>
        <fullName evidence="4">Phosphonate metabolism protein</fullName>
    </submittedName>
</protein>
<evidence type="ECO:0000313" key="4">
    <source>
        <dbReference type="EMBL" id="AXQ57783.1"/>
    </source>
</evidence>
<reference evidence="4 5" key="1">
    <citation type="submission" date="2018-08" db="EMBL/GenBank/DDBJ databases">
        <authorList>
            <person name="Ferrada E.E."/>
            <person name="Latorre B.A."/>
        </authorList>
    </citation>
    <scope>NUCLEOTIDE SEQUENCE [LARGE SCALE GENOMIC DNA]</scope>
    <source>
        <strain evidence="4 5">VK-A60T</strain>
    </source>
</reference>
<dbReference type="AlphaFoldDB" id="A0A385DH32"/>
<evidence type="ECO:0000256" key="1">
    <source>
        <dbReference type="ARBA" id="ARBA00008775"/>
    </source>
</evidence>
<dbReference type="Pfam" id="PF02342">
    <property type="entry name" value="TerD"/>
    <property type="match status" value="1"/>
</dbReference>
<dbReference type="Gene3D" id="2.60.60.30">
    <property type="entry name" value="sav2460 like domains"/>
    <property type="match status" value="1"/>
</dbReference>
<proteinExistence type="inferred from homology"/>
<feature type="compositionally biased region" description="Pro residues" evidence="2">
    <location>
        <begin position="237"/>
        <end position="249"/>
    </location>
</feature>
<evidence type="ECO:0000259" key="3">
    <source>
        <dbReference type="Pfam" id="PF02342"/>
    </source>
</evidence>
<accession>A0A385DH32</accession>
<organism evidence="4 5">
    <name type="scientific">Streptomyces koyangensis</name>
    <dbReference type="NCBI Taxonomy" id="188770"/>
    <lineage>
        <taxon>Bacteria</taxon>
        <taxon>Bacillati</taxon>
        <taxon>Actinomycetota</taxon>
        <taxon>Actinomycetes</taxon>
        <taxon>Kitasatosporales</taxon>
        <taxon>Streptomycetaceae</taxon>
        <taxon>Streptomyces</taxon>
        <taxon>Streptomyces aurantiacus group</taxon>
    </lineage>
</organism>